<dbReference type="AlphaFoldDB" id="A0A317F884"/>
<dbReference type="Gene3D" id="3.30.1370.60">
    <property type="entry name" value="Hypothetical oxidoreductase yiak, domain 2"/>
    <property type="match status" value="1"/>
</dbReference>
<dbReference type="InterPro" id="IPR003767">
    <property type="entry name" value="Malate/L-lactate_DH-like"/>
</dbReference>
<keyword evidence="2" id="KW-0560">Oxidoreductase</keyword>
<dbReference type="Pfam" id="PF02615">
    <property type="entry name" value="Ldh_2"/>
    <property type="match status" value="1"/>
</dbReference>
<accession>A0A317F884</accession>
<dbReference type="RefSeq" id="WP_109873143.1">
    <property type="nucleotide sequence ID" value="NZ_QGNA01000006.1"/>
</dbReference>
<dbReference type="PANTHER" id="PTHR11091">
    <property type="entry name" value="OXIDOREDUCTASE-RELATED"/>
    <property type="match status" value="1"/>
</dbReference>
<evidence type="ECO:0000313" key="3">
    <source>
        <dbReference type="EMBL" id="PWS34692.1"/>
    </source>
</evidence>
<dbReference type="PANTHER" id="PTHR11091:SF0">
    <property type="entry name" value="MALATE DEHYDROGENASE"/>
    <property type="match status" value="1"/>
</dbReference>
<name>A0A317F884_9PROT</name>
<proteinExistence type="inferred from homology"/>
<dbReference type="EMBL" id="QGNA01000006">
    <property type="protein sequence ID" value="PWS34692.1"/>
    <property type="molecule type" value="Genomic_DNA"/>
</dbReference>
<comment type="similarity">
    <text evidence="1">Belongs to the LDH2/MDH2 oxidoreductase family.</text>
</comment>
<dbReference type="SUPFAM" id="SSF89733">
    <property type="entry name" value="L-sulfolactate dehydrogenase-like"/>
    <property type="match status" value="1"/>
</dbReference>
<dbReference type="InterPro" id="IPR036111">
    <property type="entry name" value="Mal/L-sulfo/L-lacto_DH-like_sf"/>
</dbReference>
<evidence type="ECO:0000313" key="4">
    <source>
        <dbReference type="Proteomes" id="UP000245765"/>
    </source>
</evidence>
<comment type="caution">
    <text evidence="3">The sequence shown here is derived from an EMBL/GenBank/DDBJ whole genome shotgun (WGS) entry which is preliminary data.</text>
</comment>
<reference evidence="4" key="1">
    <citation type="submission" date="2018-05" db="EMBL/GenBank/DDBJ databases">
        <authorList>
            <person name="Du Z."/>
            <person name="Wang X."/>
        </authorList>
    </citation>
    <scope>NUCLEOTIDE SEQUENCE [LARGE SCALE GENOMIC DNA]</scope>
    <source>
        <strain evidence="4">CQN31</strain>
    </source>
</reference>
<gene>
    <name evidence="3" type="ORF">DFH01_24520</name>
</gene>
<dbReference type="OrthoDB" id="9811519at2"/>
<evidence type="ECO:0000256" key="2">
    <source>
        <dbReference type="ARBA" id="ARBA00023002"/>
    </source>
</evidence>
<evidence type="ECO:0000256" key="1">
    <source>
        <dbReference type="ARBA" id="ARBA00006056"/>
    </source>
</evidence>
<dbReference type="InterPro" id="IPR043143">
    <property type="entry name" value="Mal/L-sulf/L-lact_DH-like_NADP"/>
</dbReference>
<organism evidence="3 4">
    <name type="scientific">Falsiroseomonas bella</name>
    <dbReference type="NCBI Taxonomy" id="2184016"/>
    <lineage>
        <taxon>Bacteria</taxon>
        <taxon>Pseudomonadati</taxon>
        <taxon>Pseudomonadota</taxon>
        <taxon>Alphaproteobacteria</taxon>
        <taxon>Acetobacterales</taxon>
        <taxon>Roseomonadaceae</taxon>
        <taxon>Falsiroseomonas</taxon>
    </lineage>
</organism>
<dbReference type="InterPro" id="IPR043144">
    <property type="entry name" value="Mal/L-sulf/L-lact_DH-like_ah"/>
</dbReference>
<dbReference type="Gene3D" id="1.10.1530.10">
    <property type="match status" value="1"/>
</dbReference>
<keyword evidence="4" id="KW-1185">Reference proteome</keyword>
<dbReference type="Proteomes" id="UP000245765">
    <property type="component" value="Unassembled WGS sequence"/>
</dbReference>
<sequence>MAEMHLVPAETCRAQIVSILSAWGMPAEAVRVTAEVMVETDLSGVDSHGISMLMDYDESRRKGRLNLQARPRVVRENPVTALVDADAGLGHPASVMAMELAIAKAAAAGVGVVAVRNSHHFGAAGHYAAMASAAGLVGLVTSATRTIGVVPTRAAVPVLGTNPIAFAAPAQRNRPFRLDMATSTVAANKVKVYDLQGKDLPAGWVLDGEGRPITDAGLAWDTVMKQPKGGLTPVGGTPEMASHKGYGLGMMAHILGGVLSGASFSPIRVRTQRPQDPDNIGHFFMALDPKAFREEGAFERDLDDAIDVLHAAPPADPTKPVLVAGDPEAASRAERLRDGIPIPATLAARLREVCTRAGVPCLLP</sequence>
<protein>
    <submittedName>
        <fullName evidence="3">Malate dehydrogenase</fullName>
    </submittedName>
</protein>
<dbReference type="GO" id="GO:0016491">
    <property type="term" value="F:oxidoreductase activity"/>
    <property type="evidence" value="ECO:0007669"/>
    <property type="project" value="UniProtKB-KW"/>
</dbReference>